<dbReference type="AlphaFoldDB" id="A0A0F5LX67"/>
<sequence length="73" mass="7682">MQENSLNRARALKPIVIAVGGEPQGVVVPNENGFRFLAVRLPAFAIDGQQFDTVEKARIAAMAAVRAHGGPAA</sequence>
<accession>A0A0F5LX67</accession>
<dbReference type="Proteomes" id="UP000033608">
    <property type="component" value="Unassembled WGS sequence"/>
</dbReference>
<proteinExistence type="predicted"/>
<dbReference type="PATRIC" id="fig|1121477.3.peg.1127"/>
<evidence type="ECO:0000313" key="2">
    <source>
        <dbReference type="EMBL" id="SHF33944.1"/>
    </source>
</evidence>
<dbReference type="OrthoDB" id="7916629at2"/>
<keyword evidence="3" id="KW-1185">Reference proteome</keyword>
<dbReference type="EMBL" id="FQVC01000006">
    <property type="protein sequence ID" value="SHF33944.1"/>
    <property type="molecule type" value="Genomic_DNA"/>
</dbReference>
<dbReference type="EMBL" id="LAJF01000020">
    <property type="protein sequence ID" value="KKB86769.1"/>
    <property type="molecule type" value="Genomic_DNA"/>
</dbReference>
<protein>
    <submittedName>
        <fullName evidence="1">Uncharacterized protein</fullName>
    </submittedName>
</protein>
<gene>
    <name evidence="2" type="ORF">SAMN02745223_02405</name>
    <name evidence="1" type="ORF">VW29_00470</name>
</gene>
<reference evidence="2 4" key="2">
    <citation type="submission" date="2016-11" db="EMBL/GenBank/DDBJ databases">
        <authorList>
            <person name="Jaros S."/>
            <person name="Januszkiewicz K."/>
            <person name="Wedrychowicz H."/>
        </authorList>
    </citation>
    <scope>NUCLEOTIDE SEQUENCE [LARGE SCALE GENOMIC DNA]</scope>
    <source>
        <strain evidence="2 4">DSM 17137</strain>
    </source>
</reference>
<evidence type="ECO:0000313" key="4">
    <source>
        <dbReference type="Proteomes" id="UP000184533"/>
    </source>
</evidence>
<evidence type="ECO:0000313" key="3">
    <source>
        <dbReference type="Proteomes" id="UP000033608"/>
    </source>
</evidence>
<name>A0A0F5LX67_9HYPH</name>
<organism evidence="1 3">
    <name type="scientific">Devosia limi DSM 17137</name>
    <dbReference type="NCBI Taxonomy" id="1121477"/>
    <lineage>
        <taxon>Bacteria</taxon>
        <taxon>Pseudomonadati</taxon>
        <taxon>Pseudomonadota</taxon>
        <taxon>Alphaproteobacteria</taxon>
        <taxon>Hyphomicrobiales</taxon>
        <taxon>Devosiaceae</taxon>
        <taxon>Devosia</taxon>
    </lineage>
</organism>
<dbReference type="Proteomes" id="UP000184533">
    <property type="component" value="Unassembled WGS sequence"/>
</dbReference>
<reference evidence="1 3" key="1">
    <citation type="submission" date="2015-03" db="EMBL/GenBank/DDBJ databases">
        <authorList>
            <person name="Hassan Y.I."/>
            <person name="Lepp D."/>
            <person name="Zhou T."/>
        </authorList>
    </citation>
    <scope>NUCLEOTIDE SEQUENCE [LARGE SCALE GENOMIC DNA]</scope>
    <source>
        <strain evidence="1 3">DSM 17137</strain>
    </source>
</reference>
<dbReference type="RefSeq" id="WP_046133407.1">
    <property type="nucleotide sequence ID" value="NZ_FQVC01000006.1"/>
</dbReference>
<evidence type="ECO:0000313" key="1">
    <source>
        <dbReference type="EMBL" id="KKB86769.1"/>
    </source>
</evidence>